<dbReference type="GO" id="GO:0020037">
    <property type="term" value="F:heme binding"/>
    <property type="evidence" value="ECO:0007669"/>
    <property type="project" value="InterPro"/>
</dbReference>
<dbReference type="GO" id="GO:0019825">
    <property type="term" value="F:oxygen binding"/>
    <property type="evidence" value="ECO:0007669"/>
    <property type="project" value="InterPro"/>
</dbReference>
<keyword evidence="4" id="KW-0223">Dioxygenase</keyword>
<evidence type="ECO:0000313" key="5">
    <source>
        <dbReference type="Proteomes" id="UP000001745"/>
    </source>
</evidence>
<keyword evidence="1" id="KW-0285">Flavoprotein</keyword>
<evidence type="ECO:0000256" key="1">
    <source>
        <dbReference type="ARBA" id="ARBA00022630"/>
    </source>
</evidence>
<gene>
    <name evidence="4" type="ORF">TSTA_117160</name>
</gene>
<dbReference type="PhylomeDB" id="B8MDG7"/>
<dbReference type="InterPro" id="IPR012292">
    <property type="entry name" value="Globin/Proto"/>
</dbReference>
<keyword evidence="3" id="KW-0560">Oxidoreductase</keyword>
<sequence length="415" mass="44554">MYSPGNLPNHIGADYPWVVSPLIVSAPMAKVAMPKLAVAVSKAGGLGFIAAGYHSDHLEDLLEEAEDLLQEGETDAPVGTETKSPKFLPVGVGFITWSASLETALPSFSRYCPAAVWLFAPPTGFQDLIPWATKIREATAFGTNIWVQIGSVKDAVEVVEAIDPDVIVVQGLDAGGHSLAKAASIVSLVPEINDKLRDLRPYPRKRAHILAAGGISDYRGVAASIALGAQGCVLGTRFLVSPESMIARGYQKAILDSSDGGISTVRTKIYDKVRDIQGWPEGYDGRGLINKTFTDHLCGLSEVKNRELYREELNQGDKGYGPNGRLTTYAGTGVGLIREVIPAGDIVRSLREAGLSQTSPQISTTLSGKNLIEAMREFLVENFTSDVQDSWTAACGQLAGLMIQKKNSLYGQYEE</sequence>
<evidence type="ECO:0000256" key="2">
    <source>
        <dbReference type="ARBA" id="ARBA00022643"/>
    </source>
</evidence>
<dbReference type="HOGENOM" id="CLU_038732_9_0_1"/>
<dbReference type="Gene3D" id="3.20.20.70">
    <property type="entry name" value="Aldolase class I"/>
    <property type="match status" value="1"/>
</dbReference>
<evidence type="ECO:0000256" key="3">
    <source>
        <dbReference type="ARBA" id="ARBA00023002"/>
    </source>
</evidence>
<dbReference type="OrthoDB" id="2349068at2759"/>
<organism evidence="4 5">
    <name type="scientific">Talaromyces stipitatus (strain ATCC 10500 / CBS 375.48 / QM 6759 / NRRL 1006)</name>
    <name type="common">Penicillium stipitatum</name>
    <dbReference type="NCBI Taxonomy" id="441959"/>
    <lineage>
        <taxon>Eukaryota</taxon>
        <taxon>Fungi</taxon>
        <taxon>Dikarya</taxon>
        <taxon>Ascomycota</taxon>
        <taxon>Pezizomycotina</taxon>
        <taxon>Eurotiomycetes</taxon>
        <taxon>Eurotiomycetidae</taxon>
        <taxon>Eurotiales</taxon>
        <taxon>Trichocomaceae</taxon>
        <taxon>Talaromyces</taxon>
        <taxon>Talaromyces sect. Talaromyces</taxon>
    </lineage>
</organism>
<accession>B8MDG7</accession>
<evidence type="ECO:0000313" key="4">
    <source>
        <dbReference type="EMBL" id="EED17930.1"/>
    </source>
</evidence>
<reference evidence="5" key="1">
    <citation type="journal article" date="2015" name="Genome Announc.">
        <title>Genome sequence of the AIDS-associated pathogen Penicillium marneffei (ATCC18224) and its near taxonomic relative Talaromyces stipitatus (ATCC10500).</title>
        <authorList>
            <person name="Nierman W.C."/>
            <person name="Fedorova-Abrams N.D."/>
            <person name="Andrianopoulos A."/>
        </authorList>
    </citation>
    <scope>NUCLEOTIDE SEQUENCE [LARGE SCALE GENOMIC DNA]</scope>
    <source>
        <strain evidence="5">ATCC 10500 / CBS 375.48 / QM 6759 / NRRL 1006</strain>
    </source>
</reference>
<dbReference type="InParanoid" id="B8MDG7"/>
<dbReference type="CDD" id="cd04730">
    <property type="entry name" value="NPD_like"/>
    <property type="match status" value="1"/>
</dbReference>
<dbReference type="Proteomes" id="UP000001745">
    <property type="component" value="Unassembled WGS sequence"/>
</dbReference>
<dbReference type="InterPro" id="IPR004136">
    <property type="entry name" value="NMO"/>
</dbReference>
<dbReference type="EMBL" id="EQ962655">
    <property type="protein sequence ID" value="EED17930.1"/>
    <property type="molecule type" value="Genomic_DNA"/>
</dbReference>
<proteinExistence type="predicted"/>
<dbReference type="GeneID" id="8105774"/>
<name>B8MDG7_TALSN</name>
<dbReference type="STRING" id="441959.B8MDG7"/>
<dbReference type="PANTHER" id="PTHR32332:SF34">
    <property type="entry name" value="2-NITROPROPANE DIOXYGENASE FAMILY, PUTATIVE-RELATED"/>
    <property type="match status" value="1"/>
</dbReference>
<dbReference type="RefSeq" id="XP_002481922.1">
    <property type="nucleotide sequence ID" value="XM_002481877.1"/>
</dbReference>
<dbReference type="Gene3D" id="1.10.490.10">
    <property type="entry name" value="Globins"/>
    <property type="match status" value="1"/>
</dbReference>
<dbReference type="VEuPathDB" id="FungiDB:TSTA_117160"/>
<protein>
    <submittedName>
        <fullName evidence="4">Oxidoreductase, 2-nitropropane dioxygenase family, putative</fullName>
    </submittedName>
</protein>
<keyword evidence="2" id="KW-0288">FMN</keyword>
<dbReference type="PANTHER" id="PTHR32332">
    <property type="entry name" value="2-NITROPROPANE DIOXYGENASE"/>
    <property type="match status" value="1"/>
</dbReference>
<dbReference type="OMA" id="RDIHGWP"/>
<dbReference type="SUPFAM" id="SSF51412">
    <property type="entry name" value="Inosine monophosphate dehydrogenase (IMPDH)"/>
    <property type="match status" value="1"/>
</dbReference>
<keyword evidence="5" id="KW-1185">Reference proteome</keyword>
<dbReference type="eggNOG" id="ENOG502RHJM">
    <property type="taxonomic scope" value="Eukaryota"/>
</dbReference>
<dbReference type="Pfam" id="PF03060">
    <property type="entry name" value="NMO"/>
    <property type="match status" value="2"/>
</dbReference>
<dbReference type="InterPro" id="IPR013785">
    <property type="entry name" value="Aldolase_TIM"/>
</dbReference>
<dbReference type="AlphaFoldDB" id="B8MDG7"/>
<dbReference type="GO" id="GO:0051213">
    <property type="term" value="F:dioxygenase activity"/>
    <property type="evidence" value="ECO:0007669"/>
    <property type="project" value="UniProtKB-KW"/>
</dbReference>
<dbReference type="GO" id="GO:0018580">
    <property type="term" value="F:nitronate monooxygenase activity"/>
    <property type="evidence" value="ECO:0007669"/>
    <property type="project" value="InterPro"/>
</dbReference>